<organism evidence="1 2">
    <name type="scientific">Symbiodinium microadriaticum</name>
    <name type="common">Dinoflagellate</name>
    <name type="synonym">Zooxanthella microadriatica</name>
    <dbReference type="NCBI Taxonomy" id="2951"/>
    <lineage>
        <taxon>Eukaryota</taxon>
        <taxon>Sar</taxon>
        <taxon>Alveolata</taxon>
        <taxon>Dinophyceae</taxon>
        <taxon>Suessiales</taxon>
        <taxon>Symbiodiniaceae</taxon>
        <taxon>Symbiodinium</taxon>
    </lineage>
</organism>
<dbReference type="EMBL" id="LSRX01000084">
    <property type="protein sequence ID" value="OLQ10097.1"/>
    <property type="molecule type" value="Genomic_DNA"/>
</dbReference>
<dbReference type="Proteomes" id="UP000186817">
    <property type="component" value="Unassembled WGS sequence"/>
</dbReference>
<comment type="caution">
    <text evidence="1">The sequence shown here is derived from an EMBL/GenBank/DDBJ whole genome shotgun (WGS) entry which is preliminary data.</text>
</comment>
<dbReference type="AlphaFoldDB" id="A0A1Q9ERQ2"/>
<name>A0A1Q9ERQ2_SYMMI</name>
<evidence type="ECO:0000313" key="1">
    <source>
        <dbReference type="EMBL" id="OLQ10097.1"/>
    </source>
</evidence>
<evidence type="ECO:0000313" key="2">
    <source>
        <dbReference type="Proteomes" id="UP000186817"/>
    </source>
</evidence>
<accession>A0A1Q9ERQ2</accession>
<keyword evidence="2" id="KW-1185">Reference proteome</keyword>
<sequence length="272" mass="29454">MDSAAAERSLPVQMCMALPSDLLTSLEFRSTTNYRASEDYASKGNFDIGGSSLLAFALDLRPSKDTEVDNPGSNCELNALIATLSTGPLALADKAGETNHTLLLRSMRLDGLLLQPEKPATAIDAVFMQDHHANLCVNGSEAESSGCLFGEIRSADDFPSILNDRSLMVENDTHQFDLWQFAPVEDNGWVFLGETGKYVSVSSKRFSRVRPLPHGLLVTLAGVVGEEVRLTALMPNSAGWTVLEKLVKLEHIVAVVALSSEPSESFEDVLQV</sequence>
<gene>
    <name evidence="1" type="ORF">AK812_SmicGene6247</name>
</gene>
<reference evidence="1 2" key="1">
    <citation type="submission" date="2016-02" db="EMBL/GenBank/DDBJ databases">
        <title>Genome analysis of coral dinoflagellate symbionts highlights evolutionary adaptations to a symbiotic lifestyle.</title>
        <authorList>
            <person name="Aranda M."/>
            <person name="Li Y."/>
            <person name="Liew Y.J."/>
            <person name="Baumgarten S."/>
            <person name="Simakov O."/>
            <person name="Wilson M."/>
            <person name="Piel J."/>
            <person name="Ashoor H."/>
            <person name="Bougouffa S."/>
            <person name="Bajic V.B."/>
            <person name="Ryu T."/>
            <person name="Ravasi T."/>
            <person name="Bayer T."/>
            <person name="Micklem G."/>
            <person name="Kim H."/>
            <person name="Bhak J."/>
            <person name="Lajeunesse T.C."/>
            <person name="Voolstra C.R."/>
        </authorList>
    </citation>
    <scope>NUCLEOTIDE SEQUENCE [LARGE SCALE GENOMIC DNA]</scope>
    <source>
        <strain evidence="1 2">CCMP2467</strain>
    </source>
</reference>
<protein>
    <submittedName>
        <fullName evidence="1">Uncharacterized protein</fullName>
    </submittedName>
</protein>
<dbReference type="OrthoDB" id="422780at2759"/>
<proteinExistence type="predicted"/>